<reference evidence="2 3" key="1">
    <citation type="journal article" date="2019" name="Int. J. Syst. Evol. Microbiol.">
        <title>The Global Catalogue of Microorganisms (GCM) 10K type strain sequencing project: providing services to taxonomists for standard genome sequencing and annotation.</title>
        <authorList>
            <consortium name="The Broad Institute Genomics Platform"/>
            <consortium name="The Broad Institute Genome Sequencing Center for Infectious Disease"/>
            <person name="Wu L."/>
            <person name="Ma J."/>
        </authorList>
    </citation>
    <scope>NUCLEOTIDE SEQUENCE [LARGE SCALE GENOMIC DNA]</scope>
    <source>
        <strain evidence="2 3">DT92</strain>
    </source>
</reference>
<comment type="caution">
    <text evidence="2">The sequence shown here is derived from an EMBL/GenBank/DDBJ whole genome shotgun (WGS) entry which is preliminary data.</text>
</comment>
<proteinExistence type="predicted"/>
<dbReference type="AlphaFoldDB" id="A0ABD5XL13"/>
<evidence type="ECO:0000313" key="3">
    <source>
        <dbReference type="Proteomes" id="UP001596368"/>
    </source>
</evidence>
<dbReference type="Proteomes" id="UP001596368">
    <property type="component" value="Unassembled WGS sequence"/>
</dbReference>
<gene>
    <name evidence="2" type="ORF">ACFQRB_02860</name>
</gene>
<organism evidence="2 3">
    <name type="scientific">Halobaculum litoreum</name>
    <dbReference type="NCBI Taxonomy" id="3031998"/>
    <lineage>
        <taxon>Archaea</taxon>
        <taxon>Methanobacteriati</taxon>
        <taxon>Methanobacteriota</taxon>
        <taxon>Stenosarchaea group</taxon>
        <taxon>Halobacteria</taxon>
        <taxon>Halobacteriales</taxon>
        <taxon>Haloferacaceae</taxon>
        <taxon>Halobaculum</taxon>
    </lineage>
</organism>
<keyword evidence="3" id="KW-1185">Reference proteome</keyword>
<feature type="region of interest" description="Disordered" evidence="1">
    <location>
        <begin position="64"/>
        <end position="93"/>
    </location>
</feature>
<sequence>MNQGDTFSVDDQQYTVSAVSAEVEGGGGGGHGGGGGEELVRSGTLEYTNESALYTVEWANGSSVTYEDQAGPSGPTTPPARSRSSRRSTGRAS</sequence>
<feature type="compositionally biased region" description="Gly residues" evidence="1">
    <location>
        <begin position="24"/>
        <end position="37"/>
    </location>
</feature>
<accession>A0ABD5XL13</accession>
<feature type="compositionally biased region" description="Low complexity" evidence="1">
    <location>
        <begin position="70"/>
        <end position="82"/>
    </location>
</feature>
<dbReference type="EMBL" id="JBHSZG010000001">
    <property type="protein sequence ID" value="MFC7135807.1"/>
    <property type="molecule type" value="Genomic_DNA"/>
</dbReference>
<protein>
    <submittedName>
        <fullName evidence="2">Uncharacterized protein</fullName>
    </submittedName>
</protein>
<evidence type="ECO:0000256" key="1">
    <source>
        <dbReference type="SAM" id="MobiDB-lite"/>
    </source>
</evidence>
<name>A0ABD5XL13_9EURY</name>
<evidence type="ECO:0000313" key="2">
    <source>
        <dbReference type="EMBL" id="MFC7135807.1"/>
    </source>
</evidence>
<feature type="compositionally biased region" description="Basic residues" evidence="1">
    <location>
        <begin position="83"/>
        <end position="93"/>
    </location>
</feature>
<feature type="region of interest" description="Disordered" evidence="1">
    <location>
        <begin position="19"/>
        <end position="43"/>
    </location>
</feature>